<keyword evidence="16" id="KW-0735">Signal-anchor</keyword>
<comment type="similarity">
    <text evidence="4">In the N-terminal section; belongs to the glycosyltransferase 51 family.</text>
</comment>
<accession>A0ABW1SDH2</accession>
<evidence type="ECO:0000256" key="11">
    <source>
        <dbReference type="ARBA" id="ARBA00022676"/>
    </source>
</evidence>
<feature type="region of interest" description="Disordered" evidence="26">
    <location>
        <begin position="437"/>
        <end position="471"/>
    </location>
</feature>
<evidence type="ECO:0000256" key="18">
    <source>
        <dbReference type="ARBA" id="ARBA00022989"/>
    </source>
</evidence>
<keyword evidence="7" id="KW-1003">Cell membrane</keyword>
<organism evidence="31 32">
    <name type="scientific">Ponticaulis profundi</name>
    <dbReference type="NCBI Taxonomy" id="2665222"/>
    <lineage>
        <taxon>Bacteria</taxon>
        <taxon>Pseudomonadati</taxon>
        <taxon>Pseudomonadota</taxon>
        <taxon>Alphaproteobacteria</taxon>
        <taxon>Hyphomonadales</taxon>
        <taxon>Hyphomonadaceae</taxon>
        <taxon>Ponticaulis</taxon>
    </lineage>
</organism>
<dbReference type="Pfam" id="PF00912">
    <property type="entry name" value="Transgly"/>
    <property type="match status" value="1"/>
</dbReference>
<keyword evidence="12" id="KW-0808">Transferase</keyword>
<dbReference type="SUPFAM" id="SSF56601">
    <property type="entry name" value="beta-lactamase/transpeptidase-like"/>
    <property type="match status" value="1"/>
</dbReference>
<keyword evidence="9" id="KW-0121">Carboxypeptidase</keyword>
<keyword evidence="19 27" id="KW-0472">Membrane</keyword>
<evidence type="ECO:0000259" key="29">
    <source>
        <dbReference type="Pfam" id="PF00912"/>
    </source>
</evidence>
<comment type="similarity">
    <text evidence="3">In the C-terminal section; belongs to the transpeptidase family.</text>
</comment>
<evidence type="ECO:0000256" key="24">
    <source>
        <dbReference type="ARBA" id="ARBA00044770"/>
    </source>
</evidence>
<evidence type="ECO:0000256" key="14">
    <source>
        <dbReference type="ARBA" id="ARBA00022801"/>
    </source>
</evidence>
<dbReference type="InterPro" id="IPR001264">
    <property type="entry name" value="Glyco_trans_51"/>
</dbReference>
<evidence type="ECO:0000256" key="9">
    <source>
        <dbReference type="ARBA" id="ARBA00022645"/>
    </source>
</evidence>
<keyword evidence="13 27" id="KW-0812">Transmembrane</keyword>
<evidence type="ECO:0000256" key="21">
    <source>
        <dbReference type="ARBA" id="ARBA00023268"/>
    </source>
</evidence>
<dbReference type="InterPro" id="IPR036950">
    <property type="entry name" value="PBP_transglycosylase"/>
</dbReference>
<evidence type="ECO:0000313" key="31">
    <source>
        <dbReference type="EMBL" id="MFC6199715.1"/>
    </source>
</evidence>
<dbReference type="Pfam" id="PF00905">
    <property type="entry name" value="Transpeptidase"/>
    <property type="match status" value="1"/>
</dbReference>
<keyword evidence="14" id="KW-0378">Hydrolase</keyword>
<proteinExistence type="inferred from homology"/>
<comment type="catalytic activity">
    <reaction evidence="23">
        <text>Preferential cleavage: (Ac)2-L-Lys-D-Ala-|-D-Ala. Also transpeptidation of peptidyl-alanyl moieties that are N-acyl substituents of D-alanine.</text>
        <dbReference type="EC" id="3.4.16.4"/>
    </reaction>
</comment>
<evidence type="ECO:0000256" key="7">
    <source>
        <dbReference type="ARBA" id="ARBA00022475"/>
    </source>
</evidence>
<evidence type="ECO:0000256" key="19">
    <source>
        <dbReference type="ARBA" id="ARBA00023136"/>
    </source>
</evidence>
<dbReference type="NCBIfam" id="TIGR02074">
    <property type="entry name" value="PBP_1a_fam"/>
    <property type="match status" value="1"/>
</dbReference>
<dbReference type="EMBL" id="JBHSSW010000066">
    <property type="protein sequence ID" value="MFC6199715.1"/>
    <property type="molecule type" value="Genomic_DNA"/>
</dbReference>
<keyword evidence="22" id="KW-0961">Cell wall biogenesis/degradation</keyword>
<keyword evidence="10" id="KW-0645">Protease</keyword>
<dbReference type="Gene3D" id="3.40.710.10">
    <property type="entry name" value="DD-peptidase/beta-lactamase superfamily"/>
    <property type="match status" value="1"/>
</dbReference>
<keyword evidence="15" id="KW-0133">Cell shape</keyword>
<dbReference type="PANTHER" id="PTHR32282">
    <property type="entry name" value="BINDING PROTEIN TRANSPEPTIDASE, PUTATIVE-RELATED"/>
    <property type="match status" value="1"/>
</dbReference>
<evidence type="ECO:0000256" key="26">
    <source>
        <dbReference type="SAM" id="MobiDB-lite"/>
    </source>
</evidence>
<comment type="subcellular location">
    <subcellularLocation>
        <location evidence="1">Cell inner membrane</location>
        <topology evidence="1">Single-pass type II membrane protein</topology>
    </subcellularLocation>
</comment>
<dbReference type="PANTHER" id="PTHR32282:SF27">
    <property type="entry name" value="PENICILLIN-BINDING PROTEIN 1A"/>
    <property type="match status" value="1"/>
</dbReference>
<dbReference type="Pfam" id="PF17092">
    <property type="entry name" value="PCB_OB"/>
    <property type="match status" value="1"/>
</dbReference>
<keyword evidence="8" id="KW-0997">Cell inner membrane</keyword>
<evidence type="ECO:0000256" key="2">
    <source>
        <dbReference type="ARBA" id="ARBA00004752"/>
    </source>
</evidence>
<keyword evidence="11" id="KW-0328">Glycosyltransferase</keyword>
<evidence type="ECO:0000313" key="32">
    <source>
        <dbReference type="Proteomes" id="UP001596303"/>
    </source>
</evidence>
<keyword evidence="20" id="KW-0046">Antibiotic resistance</keyword>
<dbReference type="InterPro" id="IPR050396">
    <property type="entry name" value="Glycosyltr_51/Transpeptidase"/>
</dbReference>
<reference evidence="32" key="1">
    <citation type="journal article" date="2019" name="Int. J. Syst. Evol. Microbiol.">
        <title>The Global Catalogue of Microorganisms (GCM) 10K type strain sequencing project: providing services to taxonomists for standard genome sequencing and annotation.</title>
        <authorList>
            <consortium name="The Broad Institute Genomics Platform"/>
            <consortium name="The Broad Institute Genome Sequencing Center for Infectious Disease"/>
            <person name="Wu L."/>
            <person name="Ma J."/>
        </authorList>
    </citation>
    <scope>NUCLEOTIDE SEQUENCE [LARGE SCALE GENOMIC DNA]</scope>
    <source>
        <strain evidence="32">CGMCC-1.15741</strain>
    </source>
</reference>
<evidence type="ECO:0000256" key="20">
    <source>
        <dbReference type="ARBA" id="ARBA00023251"/>
    </source>
</evidence>
<dbReference type="InterPro" id="IPR012338">
    <property type="entry name" value="Beta-lactam/transpept-like"/>
</dbReference>
<dbReference type="SUPFAM" id="SSF53955">
    <property type="entry name" value="Lysozyme-like"/>
    <property type="match status" value="1"/>
</dbReference>
<evidence type="ECO:0000256" key="3">
    <source>
        <dbReference type="ARBA" id="ARBA00007090"/>
    </source>
</evidence>
<feature type="transmembrane region" description="Helical" evidence="27">
    <location>
        <begin position="27"/>
        <end position="50"/>
    </location>
</feature>
<feature type="region of interest" description="Disordered" evidence="26">
    <location>
        <begin position="890"/>
        <end position="933"/>
    </location>
</feature>
<dbReference type="Proteomes" id="UP001596303">
    <property type="component" value="Unassembled WGS sequence"/>
</dbReference>
<dbReference type="Gene3D" id="1.10.3810.10">
    <property type="entry name" value="Biosynthetic peptidoglycan transglycosylase-like"/>
    <property type="match status" value="1"/>
</dbReference>
<evidence type="ECO:0000256" key="10">
    <source>
        <dbReference type="ARBA" id="ARBA00022670"/>
    </source>
</evidence>
<dbReference type="InterPro" id="IPR031376">
    <property type="entry name" value="PCB_OB"/>
</dbReference>
<dbReference type="Gene3D" id="2.40.50.140">
    <property type="entry name" value="Nucleic acid-binding proteins"/>
    <property type="match status" value="1"/>
</dbReference>
<comment type="pathway">
    <text evidence="2">Cell wall biogenesis; peptidoglycan biosynthesis.</text>
</comment>
<evidence type="ECO:0000259" key="30">
    <source>
        <dbReference type="Pfam" id="PF17092"/>
    </source>
</evidence>
<evidence type="ECO:0000256" key="23">
    <source>
        <dbReference type="ARBA" id="ARBA00034000"/>
    </source>
</evidence>
<keyword evidence="32" id="KW-1185">Reference proteome</keyword>
<evidence type="ECO:0000256" key="12">
    <source>
        <dbReference type="ARBA" id="ARBA00022679"/>
    </source>
</evidence>
<dbReference type="InterPro" id="IPR023346">
    <property type="entry name" value="Lysozyme-like_dom_sf"/>
</dbReference>
<gene>
    <name evidence="31" type="ORF">ACFQDM_16670</name>
</gene>
<dbReference type="RefSeq" id="WP_377381061.1">
    <property type="nucleotide sequence ID" value="NZ_JBHSSW010000066.1"/>
</dbReference>
<evidence type="ECO:0000256" key="8">
    <source>
        <dbReference type="ARBA" id="ARBA00022519"/>
    </source>
</evidence>
<dbReference type="InterPro" id="IPR001460">
    <property type="entry name" value="PCN-bd_Tpept"/>
</dbReference>
<dbReference type="EC" id="2.4.99.28" evidence="24"/>
<feature type="domain" description="Penicillin-binding protein OB-like" evidence="30">
    <location>
        <begin position="348"/>
        <end position="435"/>
    </location>
</feature>
<evidence type="ECO:0000256" key="17">
    <source>
        <dbReference type="ARBA" id="ARBA00022984"/>
    </source>
</evidence>
<evidence type="ECO:0000256" key="27">
    <source>
        <dbReference type="SAM" id="Phobius"/>
    </source>
</evidence>
<evidence type="ECO:0000256" key="15">
    <source>
        <dbReference type="ARBA" id="ARBA00022960"/>
    </source>
</evidence>
<keyword evidence="18 27" id="KW-1133">Transmembrane helix</keyword>
<feature type="domain" description="Penicillin-binding protein transpeptidase" evidence="28">
    <location>
        <begin position="499"/>
        <end position="820"/>
    </location>
</feature>
<evidence type="ECO:0000256" key="16">
    <source>
        <dbReference type="ARBA" id="ARBA00022968"/>
    </source>
</evidence>
<evidence type="ECO:0000256" key="6">
    <source>
        <dbReference type="ARBA" id="ARBA00018638"/>
    </source>
</evidence>
<evidence type="ECO:0000256" key="22">
    <source>
        <dbReference type="ARBA" id="ARBA00023316"/>
    </source>
</evidence>
<dbReference type="EC" id="3.4.16.4" evidence="5"/>
<feature type="domain" description="Glycosyl transferase family 51" evidence="29">
    <location>
        <begin position="79"/>
        <end position="259"/>
    </location>
</feature>
<comment type="caution">
    <text evidence="31">The sequence shown here is derived from an EMBL/GenBank/DDBJ whole genome shotgun (WGS) entry which is preliminary data.</text>
</comment>
<sequence length="933" mass="101010">MTNTPSNNSSALAKTGSALSGFFTGSIFRWLLVAIGVLGMAATFVVMGYVQSQSRNLPSVDTLAEYKPEVTSRVHAGDGRLIAEFASEHRVYIPYDGIPEHVIQAFVSAEDKNFFSHSGLDYFGMMRAGIRNVRDILRGVDGNLQGGSTITQQVAKNMLLADSSQKLERKVREAILAKRMEKAFTKAEIAELYLNEIYLGGSSYGVASAALNYFNKSLPDLSLEEAAVLAAMAQRPGDVNPFRKAERSRIRRNWVLGRMAKNGFITNAEAREAQEAPLETRSRLKGAEYAAATYFVEELRRDLIELVGEDELKEDGLSIRSTLDTRLQIAAQDALRAGLETYDRRKGFRGPLTQIEPGDEQLEKLNAVELPGGYGTREAALVLSASDSAVRLLLTDGYEIDLASDDVTWSRTYRTSNGSRGLSRGDVVMVGVEREIVSPEGSEETNPAGDPVESQETVTGLQGEGGEAADPEMISEEEAALENRPVGEARLGQIPLVEGALLALDPHTGRILAMAGGYSFWKSQFNRTTQAKRQPGSSFKPLVYASALELGYPRSGQPAYTPASKILDAPFIQCDYSRVSDQCYAPTNYTSGRFYGMSTMRLGLEKSRNAMTVRLANDIGMEHVAEFSERIGLYDHLDPYLSMSLGAGEVTVFDMAKSYALLVNGGKKVTPTLFDRVQDRNGDTIFKSDSRECEACEAEYEGQAPPVLADNREQVIDPIVAFQIAYILQGVVERGTAAGIRRDCPPGGPQAGDVEGVPEICKHTLGGKTGTTNDYNDAWFMGFSPDLVVGIYVGFDEPKTLGGGESGGRVAAPIFADFMEDALKGRELVPLRAPSGVRFVNIDARTGELPGAGTSSVIREAFRKGSEPGYSDAFYEGGFDLYGGGVSSGNDDGASDLDLDNFGPVQGYGDSGNEQQQPYTPPNAGNDFEDGVY</sequence>
<dbReference type="InterPro" id="IPR012340">
    <property type="entry name" value="NA-bd_OB-fold"/>
</dbReference>
<comment type="catalytic activity">
    <reaction evidence="25">
        <text>[GlcNAc-(1-&gt;4)-Mur2Ac(oyl-L-Ala-gamma-D-Glu-L-Lys-D-Ala-D-Ala)](n)-di-trans,octa-cis-undecaprenyl diphosphate + beta-D-GlcNAc-(1-&gt;4)-Mur2Ac(oyl-L-Ala-gamma-D-Glu-L-Lys-D-Ala-D-Ala)-di-trans,octa-cis-undecaprenyl diphosphate = [GlcNAc-(1-&gt;4)-Mur2Ac(oyl-L-Ala-gamma-D-Glu-L-Lys-D-Ala-D-Ala)](n+1)-di-trans,octa-cis-undecaprenyl diphosphate + di-trans,octa-cis-undecaprenyl diphosphate + H(+)</text>
        <dbReference type="Rhea" id="RHEA:23708"/>
        <dbReference type="Rhea" id="RHEA-COMP:9602"/>
        <dbReference type="Rhea" id="RHEA-COMP:9603"/>
        <dbReference type="ChEBI" id="CHEBI:15378"/>
        <dbReference type="ChEBI" id="CHEBI:58405"/>
        <dbReference type="ChEBI" id="CHEBI:60033"/>
        <dbReference type="ChEBI" id="CHEBI:78435"/>
        <dbReference type="EC" id="2.4.99.28"/>
    </reaction>
</comment>
<evidence type="ECO:0000256" key="1">
    <source>
        <dbReference type="ARBA" id="ARBA00004249"/>
    </source>
</evidence>
<evidence type="ECO:0000256" key="25">
    <source>
        <dbReference type="ARBA" id="ARBA00049902"/>
    </source>
</evidence>
<keyword evidence="21" id="KW-0511">Multifunctional enzyme</keyword>
<evidence type="ECO:0000256" key="5">
    <source>
        <dbReference type="ARBA" id="ARBA00012448"/>
    </source>
</evidence>
<keyword evidence="17" id="KW-0573">Peptidoglycan synthesis</keyword>
<evidence type="ECO:0000256" key="13">
    <source>
        <dbReference type="ARBA" id="ARBA00022692"/>
    </source>
</evidence>
<protein>
    <recommendedName>
        <fullName evidence="6">Penicillin-binding protein 1A</fullName>
        <ecNumber evidence="24">2.4.99.28</ecNumber>
        <ecNumber evidence="5">3.4.16.4</ecNumber>
    </recommendedName>
</protein>
<evidence type="ECO:0000259" key="28">
    <source>
        <dbReference type="Pfam" id="PF00905"/>
    </source>
</evidence>
<evidence type="ECO:0000256" key="4">
    <source>
        <dbReference type="ARBA" id="ARBA00007739"/>
    </source>
</evidence>
<name>A0ABW1SDH2_9PROT</name>